<sequence>MLFLSLFLDTELVLYPLQDKLTSGDKSLDLSAFKLSRLFFSFLSSRLHSLRTTSLNARVFHVDSGASEKKTVNKPSQTSQGILVGLKIGFKPQKEYRPVLKKTMLALAVIKRKVWNLLLRKFENLVIDRQAIFMDKAGNPLKKVEYLGDHDSEDEVASVDNDMARDLASERTGFGNQSLLE</sequence>
<comment type="caution">
    <text evidence="1">The sequence shown here is derived from an EMBL/GenBank/DDBJ whole genome shotgun (WGS) entry which is preliminary data.</text>
</comment>
<dbReference type="AlphaFoldDB" id="A0A6L2LUB2"/>
<dbReference type="EMBL" id="BKCJ010005098">
    <property type="protein sequence ID" value="GEU64900.1"/>
    <property type="molecule type" value="Genomic_DNA"/>
</dbReference>
<evidence type="ECO:0000313" key="1">
    <source>
        <dbReference type="EMBL" id="GEU64900.1"/>
    </source>
</evidence>
<gene>
    <name evidence="1" type="ORF">Tci_036878</name>
</gene>
<accession>A0A6L2LUB2</accession>
<organism evidence="1">
    <name type="scientific">Tanacetum cinerariifolium</name>
    <name type="common">Dalmatian daisy</name>
    <name type="synonym">Chrysanthemum cinerariifolium</name>
    <dbReference type="NCBI Taxonomy" id="118510"/>
    <lineage>
        <taxon>Eukaryota</taxon>
        <taxon>Viridiplantae</taxon>
        <taxon>Streptophyta</taxon>
        <taxon>Embryophyta</taxon>
        <taxon>Tracheophyta</taxon>
        <taxon>Spermatophyta</taxon>
        <taxon>Magnoliopsida</taxon>
        <taxon>eudicotyledons</taxon>
        <taxon>Gunneridae</taxon>
        <taxon>Pentapetalae</taxon>
        <taxon>asterids</taxon>
        <taxon>campanulids</taxon>
        <taxon>Asterales</taxon>
        <taxon>Asteraceae</taxon>
        <taxon>Asteroideae</taxon>
        <taxon>Anthemideae</taxon>
        <taxon>Anthemidinae</taxon>
        <taxon>Tanacetum</taxon>
    </lineage>
</organism>
<reference evidence="1" key="1">
    <citation type="journal article" date="2019" name="Sci. Rep.">
        <title>Draft genome of Tanacetum cinerariifolium, the natural source of mosquito coil.</title>
        <authorList>
            <person name="Yamashiro T."/>
            <person name="Shiraishi A."/>
            <person name="Satake H."/>
            <person name="Nakayama K."/>
        </authorList>
    </citation>
    <scope>NUCLEOTIDE SEQUENCE</scope>
</reference>
<name>A0A6L2LUB2_TANCI</name>
<proteinExistence type="predicted"/>
<protein>
    <submittedName>
        <fullName evidence="1">Uncharacterized protein</fullName>
    </submittedName>
</protein>